<evidence type="ECO:0000313" key="2">
    <source>
        <dbReference type="RefSeq" id="XP_028144903.1"/>
    </source>
</evidence>
<accession>A0A6P7GIA3</accession>
<organism evidence="2">
    <name type="scientific">Diabrotica virgifera virgifera</name>
    <name type="common">western corn rootworm</name>
    <dbReference type="NCBI Taxonomy" id="50390"/>
    <lineage>
        <taxon>Eukaryota</taxon>
        <taxon>Metazoa</taxon>
        <taxon>Ecdysozoa</taxon>
        <taxon>Arthropoda</taxon>
        <taxon>Hexapoda</taxon>
        <taxon>Insecta</taxon>
        <taxon>Pterygota</taxon>
        <taxon>Neoptera</taxon>
        <taxon>Endopterygota</taxon>
        <taxon>Coleoptera</taxon>
        <taxon>Polyphaga</taxon>
        <taxon>Cucujiformia</taxon>
        <taxon>Chrysomeloidea</taxon>
        <taxon>Chrysomelidae</taxon>
        <taxon>Galerucinae</taxon>
        <taxon>Diabroticina</taxon>
        <taxon>Diabroticites</taxon>
        <taxon>Diabrotica</taxon>
    </lineage>
</organism>
<dbReference type="Pfam" id="PF15188">
    <property type="entry name" value="CCDC-167"/>
    <property type="match status" value="1"/>
</dbReference>
<dbReference type="InterPro" id="IPR028194">
    <property type="entry name" value="CC167"/>
</dbReference>
<keyword evidence="1" id="KW-0472">Membrane</keyword>
<name>A0A6P7GIA3_DIAVI</name>
<sequence length="96" mass="11383">MTSLVNENYSVMHTITQTEKACRETYEKTIALEQMLKSPKTDLLEMRKLLKEYETQLAQLRTHNKQQFMIAVILIFIIFLGYMLYVLFTNENISDK</sequence>
<protein>
    <submittedName>
        <fullName evidence="2">Uncharacterized protein LOC114338502</fullName>
    </submittedName>
</protein>
<dbReference type="AlphaFoldDB" id="A0A6P7GIA3"/>
<evidence type="ECO:0000256" key="1">
    <source>
        <dbReference type="SAM" id="Phobius"/>
    </source>
</evidence>
<keyword evidence="1" id="KW-1133">Transmembrane helix</keyword>
<dbReference type="InParanoid" id="A0A6P7GIA3"/>
<gene>
    <name evidence="2" type="primary">LOC114338502</name>
</gene>
<dbReference type="RefSeq" id="XP_028144903.1">
    <property type="nucleotide sequence ID" value="XM_028289102.1"/>
</dbReference>
<reference evidence="2" key="1">
    <citation type="submission" date="2025-08" db="UniProtKB">
        <authorList>
            <consortium name="RefSeq"/>
        </authorList>
    </citation>
    <scope>IDENTIFICATION</scope>
    <source>
        <tissue evidence="2">Whole insect</tissue>
    </source>
</reference>
<keyword evidence="1" id="KW-0812">Transmembrane</keyword>
<feature type="transmembrane region" description="Helical" evidence="1">
    <location>
        <begin position="68"/>
        <end position="88"/>
    </location>
</feature>
<proteinExistence type="predicted"/>